<keyword evidence="6 15" id="KW-0812">Transmembrane</keyword>
<feature type="coiled-coil region" evidence="14">
    <location>
        <begin position="263"/>
        <end position="290"/>
    </location>
</feature>
<name>A0A1V3A0A6_9GAMM</name>
<evidence type="ECO:0000256" key="11">
    <source>
        <dbReference type="ARBA" id="ARBA00023012"/>
    </source>
</evidence>
<dbReference type="InterPro" id="IPR005467">
    <property type="entry name" value="His_kinase_dom"/>
</dbReference>
<dbReference type="GO" id="GO:0005524">
    <property type="term" value="F:ATP binding"/>
    <property type="evidence" value="ECO:0007669"/>
    <property type="project" value="UniProtKB-KW"/>
</dbReference>
<dbReference type="SUPFAM" id="SSF47384">
    <property type="entry name" value="Homodimeric domain of signal transducing histidine kinase"/>
    <property type="match status" value="1"/>
</dbReference>
<dbReference type="GO" id="GO:0016020">
    <property type="term" value="C:membrane"/>
    <property type="evidence" value="ECO:0007669"/>
    <property type="project" value="UniProtKB-SubCell"/>
</dbReference>
<dbReference type="PANTHER" id="PTHR43047:SF64">
    <property type="entry name" value="HISTIDINE KINASE CONTAINING CHEY-HOMOLOGOUS RECEIVER DOMAIN AND PAS DOMAIN-RELATED"/>
    <property type="match status" value="1"/>
</dbReference>
<dbReference type="InterPro" id="IPR004358">
    <property type="entry name" value="Sig_transdc_His_kin-like_C"/>
</dbReference>
<organism evidence="18 19">
    <name type="scientific">Thioalkalivibrio halophilus</name>
    <dbReference type="NCBI Taxonomy" id="252474"/>
    <lineage>
        <taxon>Bacteria</taxon>
        <taxon>Pseudomonadati</taxon>
        <taxon>Pseudomonadota</taxon>
        <taxon>Gammaproteobacteria</taxon>
        <taxon>Chromatiales</taxon>
        <taxon>Ectothiorhodospiraceae</taxon>
        <taxon>Thioalkalivibrio</taxon>
    </lineage>
</organism>
<dbReference type="RefSeq" id="WP_077243817.1">
    <property type="nucleotide sequence ID" value="NZ_MUZR01000009.1"/>
</dbReference>
<sequence length="751" mass="82915">MSDAHADTAFRAQLRHLRKYVVLAALAWTLSFAGLSLWLLDHFRTMTLDLAYQEAQANFNKDQAFRFWGTLHSGVYVPVSDLVQPNPYLAHLPERDITTPSGQELTLMNPAYMLRHLNEQFGDLFGVRGNITSLQPLRPENAPDPWEEEALQAFREGAEERLEVADIDEEPHLRYMAPMRVERGCLECHAHQGYEVGDIRGGVSVAVPLDDYREREAETATVTLAALSGVWLLGLAGLSAGARRLSRDVRAQHAAAQQIRELNTGLERRVEQRTAELDEARRQAEDANRAKSVFLASMSHELRTPLNAILGFSRLAARGSNLTGEQRDHLGLVERNGDHLLSLINDVLDMARIESGRLTMEPVTLDLPQTLEDVVATLGARAREKNLTLTLDTDPELPRFIRSDARKLRQILINLVGNAIKYTETGGVELRAETREDPAGERRLQLGVEDTGPGIPPEQQESIFEPFVQGGAAGTTEGTGLGLSITRQFAELLGGSVDVSSAPGQGSRFSVDLPLEAADDTADTPAPAARRVLGLAPGQPAWRILVADDSESNRILLQRQLEEAGFDVRLAADGEEAVEVYREWQPHFVWMDMRMPRMDGYQATRAIREAPGGQDTVVVALTASASLAQAREIREAGCADLISKPYSDNDIFGTLERHLGVEFRYADAETDTPTPADDAPAPETLAAQLRPLSPERREALARAVRSGDLQGMNEWVATLHEEEPECARVIHKAAEAFRYEDLLKALGENRT</sequence>
<dbReference type="SMART" id="SM00388">
    <property type="entry name" value="HisKA"/>
    <property type="match status" value="1"/>
</dbReference>
<keyword evidence="19" id="KW-1185">Reference proteome</keyword>
<evidence type="ECO:0000256" key="6">
    <source>
        <dbReference type="ARBA" id="ARBA00022692"/>
    </source>
</evidence>
<evidence type="ECO:0000256" key="7">
    <source>
        <dbReference type="ARBA" id="ARBA00022741"/>
    </source>
</evidence>
<dbReference type="PANTHER" id="PTHR43047">
    <property type="entry name" value="TWO-COMPONENT HISTIDINE PROTEIN KINASE"/>
    <property type="match status" value="1"/>
</dbReference>
<dbReference type="OrthoDB" id="9810730at2"/>
<proteinExistence type="predicted"/>
<dbReference type="CDD" id="cd00082">
    <property type="entry name" value="HisKA"/>
    <property type="match status" value="1"/>
</dbReference>
<dbReference type="SUPFAM" id="SSF52172">
    <property type="entry name" value="CheY-like"/>
    <property type="match status" value="1"/>
</dbReference>
<evidence type="ECO:0000256" key="10">
    <source>
        <dbReference type="ARBA" id="ARBA00022989"/>
    </source>
</evidence>
<evidence type="ECO:0000256" key="4">
    <source>
        <dbReference type="ARBA" id="ARBA00022553"/>
    </source>
</evidence>
<dbReference type="Gene3D" id="1.10.287.130">
    <property type="match status" value="1"/>
</dbReference>
<dbReference type="SMART" id="SM00387">
    <property type="entry name" value="HATPase_c"/>
    <property type="match status" value="1"/>
</dbReference>
<dbReference type="InterPro" id="IPR003661">
    <property type="entry name" value="HisK_dim/P_dom"/>
</dbReference>
<dbReference type="PROSITE" id="PS50109">
    <property type="entry name" value="HIS_KIN"/>
    <property type="match status" value="1"/>
</dbReference>
<keyword evidence="14" id="KW-0175">Coiled coil</keyword>
<gene>
    <name evidence="18" type="ORF">B1A74_03860</name>
</gene>
<feature type="modified residue" description="4-aspartylphosphate" evidence="13">
    <location>
        <position position="592"/>
    </location>
</feature>
<dbReference type="FunFam" id="1.10.287.130:FF:000004">
    <property type="entry name" value="Ethylene receptor 1"/>
    <property type="match status" value="1"/>
</dbReference>
<comment type="catalytic activity">
    <reaction evidence="1">
        <text>ATP + protein L-histidine = ADP + protein N-phospho-L-histidine.</text>
        <dbReference type="EC" id="2.7.13.3"/>
    </reaction>
</comment>
<evidence type="ECO:0000256" key="8">
    <source>
        <dbReference type="ARBA" id="ARBA00022777"/>
    </source>
</evidence>
<evidence type="ECO:0000313" key="18">
    <source>
        <dbReference type="EMBL" id="OOC10808.1"/>
    </source>
</evidence>
<dbReference type="AlphaFoldDB" id="A0A1V3A0A6"/>
<accession>A0A1V3A0A6</accession>
<dbReference type="GO" id="GO:0000155">
    <property type="term" value="F:phosphorelay sensor kinase activity"/>
    <property type="evidence" value="ECO:0007669"/>
    <property type="project" value="InterPro"/>
</dbReference>
<keyword evidence="12 15" id="KW-0472">Membrane</keyword>
<keyword evidence="5" id="KW-0808">Transferase</keyword>
<comment type="caution">
    <text evidence="18">The sequence shown here is derived from an EMBL/GenBank/DDBJ whole genome shotgun (WGS) entry which is preliminary data.</text>
</comment>
<keyword evidence="10 15" id="KW-1133">Transmembrane helix</keyword>
<dbReference type="PROSITE" id="PS50110">
    <property type="entry name" value="RESPONSE_REGULATORY"/>
    <property type="match status" value="1"/>
</dbReference>
<comment type="subcellular location">
    <subcellularLocation>
        <location evidence="2">Membrane</location>
    </subcellularLocation>
</comment>
<dbReference type="InterPro" id="IPR036890">
    <property type="entry name" value="HATPase_C_sf"/>
</dbReference>
<keyword evidence="8 18" id="KW-0418">Kinase</keyword>
<evidence type="ECO:0000256" key="14">
    <source>
        <dbReference type="SAM" id="Coils"/>
    </source>
</evidence>
<dbReference type="SUPFAM" id="SSF55874">
    <property type="entry name" value="ATPase domain of HSP90 chaperone/DNA topoisomerase II/histidine kinase"/>
    <property type="match status" value="1"/>
</dbReference>
<dbReference type="CDD" id="cd17546">
    <property type="entry name" value="REC_hyHK_CKI1_RcsC-like"/>
    <property type="match status" value="1"/>
</dbReference>
<dbReference type="InterPro" id="IPR021796">
    <property type="entry name" value="Tll0287-like_dom"/>
</dbReference>
<dbReference type="InterPro" id="IPR003594">
    <property type="entry name" value="HATPase_dom"/>
</dbReference>
<dbReference type="PRINTS" id="PR00344">
    <property type="entry name" value="BCTRLSENSOR"/>
</dbReference>
<dbReference type="SMART" id="SM00448">
    <property type="entry name" value="REC"/>
    <property type="match status" value="1"/>
</dbReference>
<feature type="transmembrane region" description="Helical" evidence="15">
    <location>
        <begin position="20"/>
        <end position="40"/>
    </location>
</feature>
<evidence type="ECO:0000256" key="15">
    <source>
        <dbReference type="SAM" id="Phobius"/>
    </source>
</evidence>
<evidence type="ECO:0000256" key="1">
    <source>
        <dbReference type="ARBA" id="ARBA00000085"/>
    </source>
</evidence>
<evidence type="ECO:0000256" key="12">
    <source>
        <dbReference type="ARBA" id="ARBA00023136"/>
    </source>
</evidence>
<dbReference type="EMBL" id="MUZR01000009">
    <property type="protein sequence ID" value="OOC10808.1"/>
    <property type="molecule type" value="Genomic_DNA"/>
</dbReference>
<dbReference type="Gene3D" id="3.30.565.10">
    <property type="entry name" value="Histidine kinase-like ATPase, C-terminal domain"/>
    <property type="match status" value="1"/>
</dbReference>
<dbReference type="CDD" id="cd16922">
    <property type="entry name" value="HATPase_EvgS-ArcB-TorS-like"/>
    <property type="match status" value="1"/>
</dbReference>
<protein>
    <recommendedName>
        <fullName evidence="3">histidine kinase</fullName>
        <ecNumber evidence="3">2.7.13.3</ecNumber>
    </recommendedName>
</protein>
<dbReference type="Proteomes" id="UP000189177">
    <property type="component" value="Unassembled WGS sequence"/>
</dbReference>
<dbReference type="STRING" id="252474.B1A74_03860"/>
<evidence type="ECO:0000256" key="2">
    <source>
        <dbReference type="ARBA" id="ARBA00004370"/>
    </source>
</evidence>
<evidence type="ECO:0000256" key="9">
    <source>
        <dbReference type="ARBA" id="ARBA00022840"/>
    </source>
</evidence>
<evidence type="ECO:0000259" key="16">
    <source>
        <dbReference type="PROSITE" id="PS50109"/>
    </source>
</evidence>
<dbReference type="Pfam" id="PF02518">
    <property type="entry name" value="HATPase_c"/>
    <property type="match status" value="1"/>
</dbReference>
<dbReference type="Pfam" id="PF11845">
    <property type="entry name" value="Tll0287-like"/>
    <property type="match status" value="1"/>
</dbReference>
<dbReference type="InterPro" id="IPR001789">
    <property type="entry name" value="Sig_transdc_resp-reg_receiver"/>
</dbReference>
<keyword evidence="7" id="KW-0547">Nucleotide-binding</keyword>
<dbReference type="InterPro" id="IPR036097">
    <property type="entry name" value="HisK_dim/P_sf"/>
</dbReference>
<keyword evidence="9" id="KW-0067">ATP-binding</keyword>
<dbReference type="Pfam" id="PF00072">
    <property type="entry name" value="Response_reg"/>
    <property type="match status" value="1"/>
</dbReference>
<evidence type="ECO:0000259" key="17">
    <source>
        <dbReference type="PROSITE" id="PS50110"/>
    </source>
</evidence>
<dbReference type="FunFam" id="3.30.565.10:FF:000010">
    <property type="entry name" value="Sensor histidine kinase RcsC"/>
    <property type="match status" value="1"/>
</dbReference>
<keyword evidence="4 13" id="KW-0597">Phosphoprotein</keyword>
<dbReference type="EC" id="2.7.13.3" evidence="3"/>
<keyword evidence="11" id="KW-0902">Two-component regulatory system</keyword>
<feature type="domain" description="Histidine kinase" evidence="16">
    <location>
        <begin position="297"/>
        <end position="517"/>
    </location>
</feature>
<dbReference type="Gene3D" id="3.40.50.2300">
    <property type="match status" value="1"/>
</dbReference>
<evidence type="ECO:0000256" key="13">
    <source>
        <dbReference type="PROSITE-ProRule" id="PRU00169"/>
    </source>
</evidence>
<evidence type="ECO:0000256" key="5">
    <source>
        <dbReference type="ARBA" id="ARBA00022679"/>
    </source>
</evidence>
<dbReference type="InterPro" id="IPR011006">
    <property type="entry name" value="CheY-like_superfamily"/>
</dbReference>
<dbReference type="Pfam" id="PF00512">
    <property type="entry name" value="HisKA"/>
    <property type="match status" value="1"/>
</dbReference>
<feature type="domain" description="Response regulatory" evidence="17">
    <location>
        <begin position="543"/>
        <end position="659"/>
    </location>
</feature>
<reference evidence="18 19" key="1">
    <citation type="submission" date="2017-02" db="EMBL/GenBank/DDBJ databases">
        <title>Genomic diversity within the haloalkaliphilic genus Thioalkalivibrio.</title>
        <authorList>
            <person name="Ahn A.-C."/>
            <person name="Meier-Kolthoff J."/>
            <person name="Overmars L."/>
            <person name="Richter M."/>
            <person name="Woyke T."/>
            <person name="Sorokin D.Y."/>
            <person name="Muyzer G."/>
        </authorList>
    </citation>
    <scope>NUCLEOTIDE SEQUENCE [LARGE SCALE GENOMIC DNA]</scope>
    <source>
        <strain evidence="18 19">HL17</strain>
    </source>
</reference>
<dbReference type="Gene3D" id="3.30.450.290">
    <property type="match status" value="1"/>
</dbReference>
<evidence type="ECO:0000313" key="19">
    <source>
        <dbReference type="Proteomes" id="UP000189177"/>
    </source>
</evidence>
<evidence type="ECO:0000256" key="3">
    <source>
        <dbReference type="ARBA" id="ARBA00012438"/>
    </source>
</evidence>